<dbReference type="Proteomes" id="UP000015104">
    <property type="component" value="Unassembled WGS sequence"/>
</dbReference>
<name>T1JZ33_TETUR</name>
<reference evidence="2" key="1">
    <citation type="submission" date="2011-08" db="EMBL/GenBank/DDBJ databases">
        <authorList>
            <person name="Rombauts S."/>
        </authorList>
    </citation>
    <scope>NUCLEOTIDE SEQUENCE</scope>
    <source>
        <strain evidence="2">London</strain>
    </source>
</reference>
<dbReference type="HOGENOM" id="CLU_3225198_0_0_1"/>
<sequence>MAKRHLCNMIDIKKKIVFQASIKTILSKQEMNSSSSLVNKLHVP</sequence>
<evidence type="ECO:0000313" key="2">
    <source>
        <dbReference type="Proteomes" id="UP000015104"/>
    </source>
</evidence>
<dbReference type="EMBL" id="CAEY01001116">
    <property type="status" value="NOT_ANNOTATED_CDS"/>
    <property type="molecule type" value="Genomic_DNA"/>
</dbReference>
<accession>T1JZ33</accession>
<organism evidence="1 2">
    <name type="scientific">Tetranychus urticae</name>
    <name type="common">Two-spotted spider mite</name>
    <dbReference type="NCBI Taxonomy" id="32264"/>
    <lineage>
        <taxon>Eukaryota</taxon>
        <taxon>Metazoa</taxon>
        <taxon>Ecdysozoa</taxon>
        <taxon>Arthropoda</taxon>
        <taxon>Chelicerata</taxon>
        <taxon>Arachnida</taxon>
        <taxon>Acari</taxon>
        <taxon>Acariformes</taxon>
        <taxon>Trombidiformes</taxon>
        <taxon>Prostigmata</taxon>
        <taxon>Eleutherengona</taxon>
        <taxon>Raphignathae</taxon>
        <taxon>Tetranychoidea</taxon>
        <taxon>Tetranychidae</taxon>
        <taxon>Tetranychus</taxon>
    </lineage>
</organism>
<evidence type="ECO:0000313" key="1">
    <source>
        <dbReference type="EnsemblMetazoa" id="tetur03g02520.1"/>
    </source>
</evidence>
<keyword evidence="2" id="KW-1185">Reference proteome</keyword>
<reference evidence="1" key="2">
    <citation type="submission" date="2015-06" db="UniProtKB">
        <authorList>
            <consortium name="EnsemblMetazoa"/>
        </authorList>
    </citation>
    <scope>IDENTIFICATION</scope>
</reference>
<dbReference type="EnsemblMetazoa" id="tetur03g02520.1">
    <property type="protein sequence ID" value="tetur03g02520.1"/>
    <property type="gene ID" value="tetur03g02520"/>
</dbReference>
<dbReference type="AlphaFoldDB" id="T1JZ33"/>
<protein>
    <submittedName>
        <fullName evidence="1">Uncharacterized protein</fullName>
    </submittedName>
</protein>
<proteinExistence type="predicted"/>